<dbReference type="EMBL" id="NGJK01000090">
    <property type="protein sequence ID" value="RAP02474.1"/>
    <property type="molecule type" value="Genomic_DNA"/>
</dbReference>
<comment type="caution">
    <text evidence="1">The sequence shown here is derived from an EMBL/GenBank/DDBJ whole genome shotgun (WGS) entry which is preliminary data.</text>
</comment>
<evidence type="ECO:0000313" key="2">
    <source>
        <dbReference type="Proteomes" id="UP000248557"/>
    </source>
</evidence>
<dbReference type="SUPFAM" id="SSF46934">
    <property type="entry name" value="UBA-like"/>
    <property type="match status" value="1"/>
</dbReference>
<sequence length="160" mass="17498">MGWDDAPAHVCRGGDIRGLAFCCPPVKPCPVHTKLAEVGLSPQEFVNIKEEFGKKTELGKGTGTCFGSLIWCCKASKPCPLRDSVLQSIGMSHDTYMTLKKELANEIVKHSNVNEITYSDKDISTLAETFNITIDEARNALTEAGNDLKTAIKNLRLKSL</sequence>
<dbReference type="InterPro" id="IPR017671">
    <property type="entry name" value="Methan_mark_9"/>
</dbReference>
<accession>A0A328Q0I1</accession>
<name>A0A328Q0I1_9EURY</name>
<reference evidence="1 2" key="1">
    <citation type="submission" date="2017-05" db="EMBL/GenBank/DDBJ databases">
        <title>Host range expansion of the Methanosphaera genus to humans and monogastric animals involves recent and extensive reduction in genome content.</title>
        <authorList>
            <person name="Hoedt E.C."/>
            <person name="Volmer J.G."/>
            <person name="Parks D.H."/>
            <person name="Rosewarne C.P."/>
            <person name="Denman S.E."/>
            <person name="Mcsweeney C.S."/>
            <person name="O Cuiv P."/>
            <person name="Hugenholtz P."/>
            <person name="Tyson G.W."/>
            <person name="Morrison M."/>
        </authorList>
    </citation>
    <scope>NUCLEOTIDE SEQUENCE [LARGE SCALE GENOMIC DNA]</scope>
    <source>
        <strain evidence="1 2">PA5</strain>
    </source>
</reference>
<dbReference type="Proteomes" id="UP000248557">
    <property type="component" value="Unassembled WGS sequence"/>
</dbReference>
<proteinExistence type="predicted"/>
<organism evidence="1 2">
    <name type="scientific">Methanosphaera stadtmanae</name>
    <dbReference type="NCBI Taxonomy" id="2317"/>
    <lineage>
        <taxon>Archaea</taxon>
        <taxon>Methanobacteriati</taxon>
        <taxon>Methanobacteriota</taxon>
        <taxon>Methanomada group</taxon>
        <taxon>Methanobacteria</taxon>
        <taxon>Methanobacteriales</taxon>
        <taxon>Methanobacteriaceae</taxon>
        <taxon>Methanosphaera</taxon>
    </lineage>
</organism>
<dbReference type="RefSeq" id="WP_011406976.1">
    <property type="nucleotide sequence ID" value="NZ_CATZNA010000014.1"/>
</dbReference>
<dbReference type="NCBIfam" id="TIGR03277">
    <property type="entry name" value="methan_mark_9"/>
    <property type="match status" value="1"/>
</dbReference>
<protein>
    <submittedName>
        <fullName evidence="1">Methanogenesis marker 9 domain-containing protein</fullName>
    </submittedName>
</protein>
<gene>
    <name evidence="1" type="ORF">CA615_07290</name>
</gene>
<dbReference type="Gene3D" id="1.10.8.10">
    <property type="entry name" value="DNA helicase RuvA subunit, C-terminal domain"/>
    <property type="match status" value="1"/>
</dbReference>
<dbReference type="OMA" id="AFCCPPI"/>
<dbReference type="GeneID" id="3854882"/>
<evidence type="ECO:0000313" key="1">
    <source>
        <dbReference type="EMBL" id="RAP02474.1"/>
    </source>
</evidence>
<dbReference type="InterPro" id="IPR009060">
    <property type="entry name" value="UBA-like_sf"/>
</dbReference>
<dbReference type="AlphaFoldDB" id="A0A328Q0I1"/>